<dbReference type="SUPFAM" id="SSF47336">
    <property type="entry name" value="ACP-like"/>
    <property type="match status" value="1"/>
</dbReference>
<sequence length="80" mass="8879">MEKLESVIIDMVAERFKIEKEKVQPTSTFQDLEIDSLAVVEFGLRLQETFDVAVEEDDFTADMDIRAVADVLSAKGAVAA</sequence>
<organism evidence="2 3">
    <name type="scientific">Streptomyces daliensis</name>
    <dbReference type="NCBI Taxonomy" id="299421"/>
    <lineage>
        <taxon>Bacteria</taxon>
        <taxon>Bacillati</taxon>
        <taxon>Actinomycetota</taxon>
        <taxon>Actinomycetes</taxon>
        <taxon>Kitasatosporales</taxon>
        <taxon>Streptomycetaceae</taxon>
        <taxon>Streptomyces</taxon>
    </lineage>
</organism>
<evidence type="ECO:0000313" key="3">
    <source>
        <dbReference type="Proteomes" id="UP000675554"/>
    </source>
</evidence>
<dbReference type="PROSITE" id="PS50075">
    <property type="entry name" value="CARRIER"/>
    <property type="match status" value="1"/>
</dbReference>
<reference evidence="2" key="1">
    <citation type="submission" date="2021-04" db="EMBL/GenBank/DDBJ databases">
        <title>Sequencing of actinobacteria type strains.</title>
        <authorList>
            <person name="Nguyen G.-S."/>
            <person name="Wentzel A."/>
        </authorList>
    </citation>
    <scope>NUCLEOTIDE SEQUENCE</scope>
    <source>
        <strain evidence="2">DSM 42095</strain>
    </source>
</reference>
<accession>A0A8T4INR5</accession>
<dbReference type="InterPro" id="IPR009081">
    <property type="entry name" value="PP-bd_ACP"/>
</dbReference>
<dbReference type="EMBL" id="JAGSMN010000262">
    <property type="protein sequence ID" value="MBR7673841.1"/>
    <property type="molecule type" value="Genomic_DNA"/>
</dbReference>
<feature type="domain" description="Carrier" evidence="1">
    <location>
        <begin position="1"/>
        <end position="76"/>
    </location>
</feature>
<proteinExistence type="predicted"/>
<evidence type="ECO:0000313" key="2">
    <source>
        <dbReference type="EMBL" id="MBR7673841.1"/>
    </source>
</evidence>
<evidence type="ECO:0000259" key="1">
    <source>
        <dbReference type="PROSITE" id="PS50075"/>
    </source>
</evidence>
<dbReference type="InterPro" id="IPR036736">
    <property type="entry name" value="ACP-like_sf"/>
</dbReference>
<name>A0A8T4INR5_9ACTN</name>
<dbReference type="Gene3D" id="1.10.1200.10">
    <property type="entry name" value="ACP-like"/>
    <property type="match status" value="1"/>
</dbReference>
<dbReference type="AlphaFoldDB" id="A0A8T4INR5"/>
<dbReference type="Proteomes" id="UP000675554">
    <property type="component" value="Unassembled WGS sequence"/>
</dbReference>
<protein>
    <submittedName>
        <fullName evidence="2">Acyl carrier protein</fullName>
    </submittedName>
</protein>
<gene>
    <name evidence="2" type="ORF">KDA82_12595</name>
</gene>
<keyword evidence="3" id="KW-1185">Reference proteome</keyword>
<comment type="caution">
    <text evidence="2">The sequence shown here is derived from an EMBL/GenBank/DDBJ whole genome shotgun (WGS) entry which is preliminary data.</text>
</comment>
<dbReference type="Pfam" id="PF00550">
    <property type="entry name" value="PP-binding"/>
    <property type="match status" value="1"/>
</dbReference>